<dbReference type="KEGG" id="ovi:T265_15815"/>
<dbReference type="GeneID" id="20329980"/>
<feature type="non-terminal residue" evidence="2">
    <location>
        <position position="1"/>
    </location>
</feature>
<dbReference type="CTD" id="20329980"/>
<dbReference type="EMBL" id="KL597889">
    <property type="protein sequence ID" value="KER18808.1"/>
    <property type="molecule type" value="Genomic_DNA"/>
</dbReference>
<reference evidence="2 3" key="1">
    <citation type="submission" date="2013-11" db="EMBL/GenBank/DDBJ databases">
        <title>Opisthorchis viverrini - life in the bile duct.</title>
        <authorList>
            <person name="Young N.D."/>
            <person name="Nagarajan N."/>
            <person name="Lin S.J."/>
            <person name="Korhonen P.K."/>
            <person name="Jex A.R."/>
            <person name="Hall R.S."/>
            <person name="Safavi-Hemami H."/>
            <person name="Kaewkong W."/>
            <person name="Bertrand D."/>
            <person name="Gao S."/>
            <person name="Seet Q."/>
            <person name="Wongkham S."/>
            <person name="Teh B.T."/>
            <person name="Wongkham C."/>
            <person name="Intapan P.M."/>
            <person name="Maleewong W."/>
            <person name="Yang X."/>
            <person name="Hu M."/>
            <person name="Wang Z."/>
            <person name="Hofmann A."/>
            <person name="Sternberg P.W."/>
            <person name="Tan P."/>
            <person name="Wang J."/>
            <person name="Gasser R.B."/>
        </authorList>
    </citation>
    <scope>NUCLEOTIDE SEQUENCE [LARGE SCALE GENOMIC DNA]</scope>
</reference>
<organism evidence="2 3">
    <name type="scientific">Opisthorchis viverrini</name>
    <name type="common">Southeast Asian liver fluke</name>
    <dbReference type="NCBI Taxonomy" id="6198"/>
    <lineage>
        <taxon>Eukaryota</taxon>
        <taxon>Metazoa</taxon>
        <taxon>Spiralia</taxon>
        <taxon>Lophotrochozoa</taxon>
        <taxon>Platyhelminthes</taxon>
        <taxon>Trematoda</taxon>
        <taxon>Digenea</taxon>
        <taxon>Opisthorchiida</taxon>
        <taxon>Opisthorchiata</taxon>
        <taxon>Opisthorchiidae</taxon>
        <taxon>Opisthorchis</taxon>
    </lineage>
</organism>
<dbReference type="Proteomes" id="UP000054324">
    <property type="component" value="Unassembled WGS sequence"/>
</dbReference>
<feature type="region of interest" description="Disordered" evidence="1">
    <location>
        <begin position="1"/>
        <end position="31"/>
    </location>
</feature>
<feature type="compositionally biased region" description="Polar residues" evidence="1">
    <location>
        <begin position="1"/>
        <end position="10"/>
    </location>
</feature>
<protein>
    <submittedName>
        <fullName evidence="2">Uncharacterized protein</fullName>
    </submittedName>
</protein>
<keyword evidence="3" id="KW-1185">Reference proteome</keyword>
<dbReference type="RefSeq" id="XP_009177445.1">
    <property type="nucleotide sequence ID" value="XM_009179181.1"/>
</dbReference>
<proteinExistence type="predicted"/>
<gene>
    <name evidence="2" type="ORF">T265_15815</name>
</gene>
<dbReference type="AlphaFoldDB" id="A0A074YVV6"/>
<feature type="non-terminal residue" evidence="2">
    <location>
        <position position="31"/>
    </location>
</feature>
<evidence type="ECO:0000313" key="3">
    <source>
        <dbReference type="Proteomes" id="UP000054324"/>
    </source>
</evidence>
<evidence type="ECO:0000313" key="2">
    <source>
        <dbReference type="EMBL" id="KER18808.1"/>
    </source>
</evidence>
<evidence type="ECO:0000256" key="1">
    <source>
        <dbReference type="SAM" id="MobiDB-lite"/>
    </source>
</evidence>
<name>A0A074YVV6_OPIVI</name>
<accession>A0A074YVV6</accession>
<sequence>ASIYPENNSGAKPVISGAIPHCHSKVPQSQM</sequence>